<dbReference type="VEuPathDB" id="AmoebaDB:NAEGRDRAFT_4886"/>
<feature type="non-terminal residue" evidence="2">
    <location>
        <position position="147"/>
    </location>
</feature>
<dbReference type="AlphaFoldDB" id="D2VE08"/>
<dbReference type="GO" id="GO:0007165">
    <property type="term" value="P:signal transduction"/>
    <property type="evidence" value="ECO:0007669"/>
    <property type="project" value="TreeGrafter"/>
</dbReference>
<dbReference type="GO" id="GO:0005737">
    <property type="term" value="C:cytoplasm"/>
    <property type="evidence" value="ECO:0007669"/>
    <property type="project" value="TreeGrafter"/>
</dbReference>
<protein>
    <submittedName>
        <fullName evidence="2">Predicted protein</fullName>
    </submittedName>
</protein>
<dbReference type="PANTHER" id="PTHR23257">
    <property type="entry name" value="SERINE-THREONINE PROTEIN KINASE"/>
    <property type="match status" value="1"/>
</dbReference>
<dbReference type="PANTHER" id="PTHR23257:SF963">
    <property type="entry name" value="AT08303P"/>
    <property type="match status" value="1"/>
</dbReference>
<evidence type="ECO:0000259" key="1">
    <source>
        <dbReference type="PROSITE" id="PS50011"/>
    </source>
</evidence>
<dbReference type="Gene3D" id="1.10.510.10">
    <property type="entry name" value="Transferase(Phosphotransferase) domain 1"/>
    <property type="match status" value="1"/>
</dbReference>
<dbReference type="Proteomes" id="UP000006671">
    <property type="component" value="Unassembled WGS sequence"/>
</dbReference>
<organism evidence="3">
    <name type="scientific">Naegleria gruberi</name>
    <name type="common">Amoeba</name>
    <dbReference type="NCBI Taxonomy" id="5762"/>
    <lineage>
        <taxon>Eukaryota</taxon>
        <taxon>Discoba</taxon>
        <taxon>Heterolobosea</taxon>
        <taxon>Tetramitia</taxon>
        <taxon>Eutetramitia</taxon>
        <taxon>Vahlkampfiidae</taxon>
        <taxon>Naegleria</taxon>
    </lineage>
</organism>
<proteinExistence type="predicted"/>
<dbReference type="OrthoDB" id="5857966at2759"/>
<dbReference type="Gene3D" id="3.30.200.20">
    <property type="entry name" value="Phosphorylase Kinase, domain 1"/>
    <property type="match status" value="1"/>
</dbReference>
<dbReference type="InterPro" id="IPR050167">
    <property type="entry name" value="Ser_Thr_protein_kinase"/>
</dbReference>
<evidence type="ECO:0000313" key="2">
    <source>
        <dbReference type="EMBL" id="EFC44994.1"/>
    </source>
</evidence>
<dbReference type="SMART" id="SM00220">
    <property type="entry name" value="S_TKc"/>
    <property type="match status" value="1"/>
</dbReference>
<keyword evidence="3" id="KW-1185">Reference proteome</keyword>
<evidence type="ECO:0000313" key="3">
    <source>
        <dbReference type="Proteomes" id="UP000006671"/>
    </source>
</evidence>
<feature type="non-terminal residue" evidence="2">
    <location>
        <position position="1"/>
    </location>
</feature>
<dbReference type="GO" id="GO:0005524">
    <property type="term" value="F:ATP binding"/>
    <property type="evidence" value="ECO:0007669"/>
    <property type="project" value="InterPro"/>
</dbReference>
<dbReference type="SUPFAM" id="SSF56112">
    <property type="entry name" value="Protein kinase-like (PK-like)"/>
    <property type="match status" value="1"/>
</dbReference>
<dbReference type="InParanoid" id="D2VE08"/>
<dbReference type="PROSITE" id="PS50011">
    <property type="entry name" value="PROTEIN_KINASE_DOM"/>
    <property type="match status" value="1"/>
</dbReference>
<dbReference type="eggNOG" id="KOG0192">
    <property type="taxonomic scope" value="Eukaryota"/>
</dbReference>
<dbReference type="PROSITE" id="PS00108">
    <property type="entry name" value="PROTEIN_KINASE_ST"/>
    <property type="match status" value="1"/>
</dbReference>
<dbReference type="GO" id="GO:0004672">
    <property type="term" value="F:protein kinase activity"/>
    <property type="evidence" value="ECO:0007669"/>
    <property type="project" value="InterPro"/>
</dbReference>
<dbReference type="InterPro" id="IPR008271">
    <property type="entry name" value="Ser/Thr_kinase_AS"/>
</dbReference>
<reference evidence="2 3" key="1">
    <citation type="journal article" date="2010" name="Cell">
        <title>The genome of Naegleria gruberi illuminates early eukaryotic versatility.</title>
        <authorList>
            <person name="Fritz-Laylin L.K."/>
            <person name="Prochnik S.E."/>
            <person name="Ginger M.L."/>
            <person name="Dacks J.B."/>
            <person name="Carpenter M.L."/>
            <person name="Field M.C."/>
            <person name="Kuo A."/>
            <person name="Paredez A."/>
            <person name="Chapman J."/>
            <person name="Pham J."/>
            <person name="Shu S."/>
            <person name="Neupane R."/>
            <person name="Cipriano M."/>
            <person name="Mancuso J."/>
            <person name="Tu H."/>
            <person name="Salamov A."/>
            <person name="Lindquist E."/>
            <person name="Shapiro H."/>
            <person name="Lucas S."/>
            <person name="Grigoriev I.V."/>
            <person name="Cande W.Z."/>
            <person name="Fulton C."/>
            <person name="Rokhsar D.S."/>
            <person name="Dawson S.C."/>
        </authorList>
    </citation>
    <scope>NUCLEOTIDE SEQUENCE [LARGE SCALE GENOMIC DNA]</scope>
    <source>
        <strain evidence="2 3">NEG-M</strain>
    </source>
</reference>
<feature type="domain" description="Protein kinase" evidence="1">
    <location>
        <begin position="1"/>
        <end position="147"/>
    </location>
</feature>
<dbReference type="GeneID" id="8849295"/>
<dbReference type="RefSeq" id="XP_002677738.1">
    <property type="nucleotide sequence ID" value="XM_002677692.1"/>
</dbReference>
<dbReference type="InterPro" id="IPR011009">
    <property type="entry name" value="Kinase-like_dom_sf"/>
</dbReference>
<dbReference type="Pfam" id="PF00069">
    <property type="entry name" value="Pkinase"/>
    <property type="match status" value="1"/>
</dbReference>
<dbReference type="STRING" id="5762.D2VE08"/>
<accession>D2VE08</accession>
<gene>
    <name evidence="2" type="ORF">NAEGRDRAFT_4886</name>
</gene>
<dbReference type="EMBL" id="GG738865">
    <property type="protein sequence ID" value="EFC44994.1"/>
    <property type="molecule type" value="Genomic_DNA"/>
</dbReference>
<sequence length="147" mass="16577">KLEEDDMDSSEFEHESSMLSSIRHPNVVNLYGVVLSDQSKFMKHINLREKVSILIGIANGMSYLHGGKDNCMIIHRDLKPGNILLSNDLTPKIADFGLSTLSNQSSNTTKTQHIGTLLYMCPEILLGKNYNEKSDVYSFSIIMWQLL</sequence>
<dbReference type="InterPro" id="IPR000719">
    <property type="entry name" value="Prot_kinase_dom"/>
</dbReference>
<dbReference type="KEGG" id="ngr:NAEGRDRAFT_4886"/>
<dbReference type="OMA" id="CISNERI"/>
<name>D2VE08_NAEGR</name>